<evidence type="ECO:0000313" key="1">
    <source>
        <dbReference type="EMBL" id="PQP15382.1"/>
    </source>
</evidence>
<gene>
    <name evidence="1" type="ORF">C5615_23420</name>
</gene>
<protein>
    <submittedName>
        <fullName evidence="1">Uncharacterized protein</fullName>
    </submittedName>
</protein>
<evidence type="ECO:0000313" key="2">
    <source>
        <dbReference type="Proteomes" id="UP000238206"/>
    </source>
</evidence>
<dbReference type="EMBL" id="PUIQ01000031">
    <property type="protein sequence ID" value="PQP15382.1"/>
    <property type="molecule type" value="Genomic_DNA"/>
</dbReference>
<reference evidence="1 2" key="1">
    <citation type="submission" date="2018-02" db="EMBL/GenBank/DDBJ databases">
        <title>Draft genome sequencing of Burkholderia cepacia Y14-15.</title>
        <authorList>
            <person name="Zheng B.-X."/>
        </authorList>
    </citation>
    <scope>NUCLEOTIDE SEQUENCE [LARGE SCALE GENOMIC DNA]</scope>
    <source>
        <strain evidence="1 2">Y14-15</strain>
    </source>
</reference>
<comment type="caution">
    <text evidence="1">The sequence shown here is derived from an EMBL/GenBank/DDBJ whole genome shotgun (WGS) entry which is preliminary data.</text>
</comment>
<name>A0A2S8ILV4_BURCE</name>
<proteinExistence type="predicted"/>
<dbReference type="Proteomes" id="UP000238206">
    <property type="component" value="Unassembled WGS sequence"/>
</dbReference>
<dbReference type="RefSeq" id="WP_105392146.1">
    <property type="nucleotide sequence ID" value="NZ_PUIQ01000031.1"/>
</dbReference>
<accession>A0A2S8ILV4</accession>
<dbReference type="AlphaFoldDB" id="A0A2S8ILV4"/>
<organism evidence="1 2">
    <name type="scientific">Burkholderia cepacia</name>
    <name type="common">Pseudomonas cepacia</name>
    <dbReference type="NCBI Taxonomy" id="292"/>
    <lineage>
        <taxon>Bacteria</taxon>
        <taxon>Pseudomonadati</taxon>
        <taxon>Pseudomonadota</taxon>
        <taxon>Betaproteobacteria</taxon>
        <taxon>Burkholderiales</taxon>
        <taxon>Burkholderiaceae</taxon>
        <taxon>Burkholderia</taxon>
        <taxon>Burkholderia cepacia complex</taxon>
    </lineage>
</organism>
<sequence>MSAELSGMVYDCPMTVNQSIIEEIGMINCSGKKLKFFAGLPLTSGLQRPCGCWLFRIDGVADIHCFIRIPAIQNY</sequence>